<dbReference type="SUPFAM" id="SSF53271">
    <property type="entry name" value="PRTase-like"/>
    <property type="match status" value="1"/>
</dbReference>
<keyword evidence="2" id="KW-0808">Transferase</keyword>
<dbReference type="EMBL" id="VDUY01000001">
    <property type="protein sequence ID" value="TXL68356.1"/>
    <property type="molecule type" value="Genomic_DNA"/>
</dbReference>
<dbReference type="Gene3D" id="3.40.50.2020">
    <property type="match status" value="1"/>
</dbReference>
<reference evidence="2 3" key="1">
    <citation type="submission" date="2019-06" db="EMBL/GenBank/DDBJ databases">
        <title>Quisquiliibacterium sp. nov., isolated from a maize field.</title>
        <authorList>
            <person name="Lin S.-Y."/>
            <person name="Tsai C.-F."/>
            <person name="Young C.-C."/>
        </authorList>
    </citation>
    <scope>NUCLEOTIDE SEQUENCE [LARGE SCALE GENOMIC DNA]</scope>
    <source>
        <strain evidence="2 3">CC-CFT501</strain>
    </source>
</reference>
<dbReference type="InterPro" id="IPR000836">
    <property type="entry name" value="PRTase_dom"/>
</dbReference>
<protein>
    <submittedName>
        <fullName evidence="2">Phosphoribosyltransferase</fullName>
    </submittedName>
</protein>
<evidence type="ECO:0000313" key="2">
    <source>
        <dbReference type="EMBL" id="TXL68356.1"/>
    </source>
</evidence>
<dbReference type="AlphaFoldDB" id="A0A5C8P3W4"/>
<name>A0A5C8P3W4_9BURK</name>
<dbReference type="RefSeq" id="WP_147702497.1">
    <property type="nucleotide sequence ID" value="NZ_VDUY01000001.1"/>
</dbReference>
<dbReference type="OrthoDB" id="9810066at2"/>
<dbReference type="CDD" id="cd06223">
    <property type="entry name" value="PRTases_typeI"/>
    <property type="match status" value="1"/>
</dbReference>
<feature type="domain" description="Phosphoribosyltransferase" evidence="1">
    <location>
        <begin position="18"/>
        <end position="191"/>
    </location>
</feature>
<organism evidence="2 3">
    <name type="scientific">Zeimonas arvi</name>
    <dbReference type="NCBI Taxonomy" id="2498847"/>
    <lineage>
        <taxon>Bacteria</taxon>
        <taxon>Pseudomonadati</taxon>
        <taxon>Pseudomonadota</taxon>
        <taxon>Betaproteobacteria</taxon>
        <taxon>Burkholderiales</taxon>
        <taxon>Burkholderiaceae</taxon>
        <taxon>Zeimonas</taxon>
    </lineage>
</organism>
<evidence type="ECO:0000313" key="3">
    <source>
        <dbReference type="Proteomes" id="UP000321548"/>
    </source>
</evidence>
<dbReference type="InterPro" id="IPR029057">
    <property type="entry name" value="PRTase-like"/>
</dbReference>
<proteinExistence type="predicted"/>
<evidence type="ECO:0000259" key="1">
    <source>
        <dbReference type="Pfam" id="PF00156"/>
    </source>
</evidence>
<keyword evidence="2" id="KW-0328">Glycosyltransferase</keyword>
<dbReference type="Pfam" id="PF00156">
    <property type="entry name" value="Pribosyltran"/>
    <property type="match status" value="1"/>
</dbReference>
<gene>
    <name evidence="2" type="ORF">FHP08_01310</name>
</gene>
<sequence>MFRDRDDAARQLATALAAWRGKDPLVLAIPRGAVPMGRILADELGGELDVVLVRKLGAPFQPELALGAIDESGQVHWTPGLGPEAASSGWIERAKREQLELMRKRRERYGARRHPVDPEGRVVIVVDDGLATGSTMVAALAAVRARKPARLICAVPVAASDSLARVKPLADEVVCLSVPEWFGAVSQFYLHFDQVEDEEVERILAGAA</sequence>
<dbReference type="GO" id="GO:0016757">
    <property type="term" value="F:glycosyltransferase activity"/>
    <property type="evidence" value="ECO:0007669"/>
    <property type="project" value="UniProtKB-KW"/>
</dbReference>
<comment type="caution">
    <text evidence="2">The sequence shown here is derived from an EMBL/GenBank/DDBJ whole genome shotgun (WGS) entry which is preliminary data.</text>
</comment>
<dbReference type="Gene3D" id="3.30.1310.20">
    <property type="entry name" value="PRTase-like"/>
    <property type="match status" value="1"/>
</dbReference>
<dbReference type="Proteomes" id="UP000321548">
    <property type="component" value="Unassembled WGS sequence"/>
</dbReference>
<accession>A0A5C8P3W4</accession>
<keyword evidence="3" id="KW-1185">Reference proteome</keyword>